<dbReference type="InterPro" id="IPR005119">
    <property type="entry name" value="LysR_subst-bd"/>
</dbReference>
<dbReference type="GO" id="GO:0043565">
    <property type="term" value="F:sequence-specific DNA binding"/>
    <property type="evidence" value="ECO:0007669"/>
    <property type="project" value="TreeGrafter"/>
</dbReference>
<evidence type="ECO:0000256" key="3">
    <source>
        <dbReference type="ARBA" id="ARBA00023125"/>
    </source>
</evidence>
<organism evidence="6 7">
    <name type="scientific">Actibacterium lipolyticum</name>
    <dbReference type="NCBI Taxonomy" id="1524263"/>
    <lineage>
        <taxon>Bacteria</taxon>
        <taxon>Pseudomonadati</taxon>
        <taxon>Pseudomonadota</taxon>
        <taxon>Alphaproteobacteria</taxon>
        <taxon>Rhodobacterales</taxon>
        <taxon>Roseobacteraceae</taxon>
        <taxon>Actibacterium</taxon>
    </lineage>
</organism>
<dbReference type="EMBL" id="FXYE01000002">
    <property type="protein sequence ID" value="SMX43812.1"/>
    <property type="molecule type" value="Genomic_DNA"/>
</dbReference>
<dbReference type="RefSeq" id="WP_093967546.1">
    <property type="nucleotide sequence ID" value="NZ_FXYE01000002.1"/>
</dbReference>
<keyword evidence="2" id="KW-0805">Transcription regulation</keyword>
<dbReference type="Pfam" id="PF03466">
    <property type="entry name" value="LysR_substrate"/>
    <property type="match status" value="1"/>
</dbReference>
<feature type="domain" description="HTH lysR-type" evidence="5">
    <location>
        <begin position="1"/>
        <end position="58"/>
    </location>
</feature>
<evidence type="ECO:0000256" key="1">
    <source>
        <dbReference type="ARBA" id="ARBA00009437"/>
    </source>
</evidence>
<gene>
    <name evidence="6" type="primary">cmpR_2</name>
    <name evidence="6" type="ORF">COL8621_02387</name>
</gene>
<reference evidence="7" key="1">
    <citation type="submission" date="2017-05" db="EMBL/GenBank/DDBJ databases">
        <authorList>
            <person name="Rodrigo-Torres L."/>
            <person name="Arahal R. D."/>
            <person name="Lucena T."/>
        </authorList>
    </citation>
    <scope>NUCLEOTIDE SEQUENCE [LARGE SCALE GENOMIC DNA]</scope>
    <source>
        <strain evidence="7">CECT 8621</strain>
    </source>
</reference>
<dbReference type="Gene3D" id="3.40.190.290">
    <property type="match status" value="1"/>
</dbReference>
<dbReference type="AlphaFoldDB" id="A0A238KNS8"/>
<dbReference type="GO" id="GO:0010628">
    <property type="term" value="P:positive regulation of gene expression"/>
    <property type="evidence" value="ECO:0007669"/>
    <property type="project" value="TreeGrafter"/>
</dbReference>
<evidence type="ECO:0000256" key="4">
    <source>
        <dbReference type="ARBA" id="ARBA00023163"/>
    </source>
</evidence>
<name>A0A238KNS8_9RHOB</name>
<sequence>MNLRALQLFRHIVLTGALSEASDRLNISVSAASRLLSQLESDVGLSLFSRKRRRLELTEEGQLFFRQVANTLIGIDEIPRVASDIRGRAQDWLSVVTAAPLASGLVVPALARLSAELPQLQCTVNVESRFDIESKVSVRGYNLGLISLPVENAIIDLQIVQFLRSRLCVLMPESHPLAGRAVIRAEELADQSFVTLAPGQRWRDRLEELMGRAGHPYTISFETGSTVVTVEMVRAGLGITLIDRVCAPPVAGNGLVLRPIEGEHWITYASLHPPGPRAPFAERFLDAVSEHVEDLRRTEPQAQDLLELI</sequence>
<proteinExistence type="inferred from homology"/>
<dbReference type="PROSITE" id="PS50931">
    <property type="entry name" value="HTH_LYSR"/>
    <property type="match status" value="1"/>
</dbReference>
<dbReference type="InterPro" id="IPR000847">
    <property type="entry name" value="LysR_HTH_N"/>
</dbReference>
<comment type="similarity">
    <text evidence="1">Belongs to the LysR transcriptional regulatory family.</text>
</comment>
<evidence type="ECO:0000259" key="5">
    <source>
        <dbReference type="PROSITE" id="PS50931"/>
    </source>
</evidence>
<dbReference type="SUPFAM" id="SSF53850">
    <property type="entry name" value="Periplasmic binding protein-like II"/>
    <property type="match status" value="1"/>
</dbReference>
<dbReference type="PANTHER" id="PTHR30427:SF1">
    <property type="entry name" value="TRANSCRIPTIONAL ACTIVATOR PROTEIN LYSR"/>
    <property type="match status" value="1"/>
</dbReference>
<keyword evidence="3" id="KW-0238">DNA-binding</keyword>
<dbReference type="Pfam" id="PF00126">
    <property type="entry name" value="HTH_1"/>
    <property type="match status" value="1"/>
</dbReference>
<dbReference type="InterPro" id="IPR036390">
    <property type="entry name" value="WH_DNA-bd_sf"/>
</dbReference>
<accession>A0A238KNS8</accession>
<dbReference type="PANTHER" id="PTHR30427">
    <property type="entry name" value="TRANSCRIPTIONAL ACTIVATOR PROTEIN LYSR"/>
    <property type="match status" value="1"/>
</dbReference>
<keyword evidence="7" id="KW-1185">Reference proteome</keyword>
<evidence type="ECO:0000256" key="2">
    <source>
        <dbReference type="ARBA" id="ARBA00023015"/>
    </source>
</evidence>
<evidence type="ECO:0000313" key="6">
    <source>
        <dbReference type="EMBL" id="SMX43812.1"/>
    </source>
</evidence>
<dbReference type="Proteomes" id="UP000202922">
    <property type="component" value="Unassembled WGS sequence"/>
</dbReference>
<dbReference type="SUPFAM" id="SSF46785">
    <property type="entry name" value="Winged helix' DNA-binding domain"/>
    <property type="match status" value="1"/>
</dbReference>
<dbReference type="GO" id="GO:0003700">
    <property type="term" value="F:DNA-binding transcription factor activity"/>
    <property type="evidence" value="ECO:0007669"/>
    <property type="project" value="InterPro"/>
</dbReference>
<dbReference type="InterPro" id="IPR036388">
    <property type="entry name" value="WH-like_DNA-bd_sf"/>
</dbReference>
<keyword evidence="4" id="KW-0804">Transcription</keyword>
<dbReference type="Gene3D" id="1.10.10.10">
    <property type="entry name" value="Winged helix-like DNA-binding domain superfamily/Winged helix DNA-binding domain"/>
    <property type="match status" value="1"/>
</dbReference>
<protein>
    <submittedName>
        <fullName evidence="6">HTH-type transcriptional activator CmpR</fullName>
    </submittedName>
</protein>
<evidence type="ECO:0000313" key="7">
    <source>
        <dbReference type="Proteomes" id="UP000202922"/>
    </source>
</evidence>
<dbReference type="OrthoDB" id="8479870at2"/>